<evidence type="ECO:0000313" key="4">
    <source>
        <dbReference type="Proteomes" id="UP000600449"/>
    </source>
</evidence>
<dbReference type="Pfam" id="PF00534">
    <property type="entry name" value="Glycos_transf_1"/>
    <property type="match status" value="1"/>
</dbReference>
<accession>A0A917QER9</accession>
<dbReference type="InterPro" id="IPR028098">
    <property type="entry name" value="Glyco_trans_4-like_N"/>
</dbReference>
<dbReference type="PANTHER" id="PTHR12526">
    <property type="entry name" value="GLYCOSYLTRANSFERASE"/>
    <property type="match status" value="1"/>
</dbReference>
<dbReference type="RefSeq" id="WP_188914813.1">
    <property type="nucleotide sequence ID" value="NZ_BMMF01000012.1"/>
</dbReference>
<dbReference type="AlphaFoldDB" id="A0A917QER9"/>
<protein>
    <submittedName>
        <fullName evidence="3">Glycosyl transferase</fullName>
    </submittedName>
</protein>
<dbReference type="Pfam" id="PF13439">
    <property type="entry name" value="Glyco_transf_4"/>
    <property type="match status" value="1"/>
</dbReference>
<proteinExistence type="predicted"/>
<keyword evidence="3" id="KW-0808">Transferase</keyword>
<evidence type="ECO:0000259" key="2">
    <source>
        <dbReference type="Pfam" id="PF13439"/>
    </source>
</evidence>
<sequence>MRIAIVHPSSIPFATGGAENLVRGLRDHLVESGHACEIVTVLGRETSIEGLIEGYDAAGGLDLGDYDVVVSGKYPAWMAGHPRHVLWMLHPLRGLYDAYGGPERAGEVADPQAREAIRYLRAAAASGALAQTGPRKALLSHVRRLRGTAAEPLLDFPGPFAREVVHALDAAALDPTRIARYAAISRTVAARPRYFPPGVAPLVLHPPPHREDWRRGGDEYLFVSSRLDAPKRIDLLVEALRQVRIDIPLLIAGTGPDEERLRALADGDERVRFLGYVPDDDLPGFYADALAVLFVPRDEDYGLVTIEAMRSAKPVLTVTDAGGPLEFVVDGETGYVCEPDASAVARRIEAICADRRGTRETGERARTAVSGVTWQAVAHGLLDGIVPAPAPRRARIRRRIAVVTGFPVHPPEGGGQFRVLNLYRAIAERHDVEIVSLTHDREGRIPLAEGFSELRVQRTPEHYEFDREVTVALGETPAWDVSVAKLAPLTPAFGAALEEAGRRADVVVACHPFVAPALRRAAPDRPLWYEAQDVELTLKRKAYPPGPDADVWLEEVRRLEAFAWHGADVAFTCTDDDMASLGALYGDTLARKLVVPNGVDVDAIPFVGATERRRRREEAGLGARPMALFVGSWHPPNIEAVRRIVDMARNVPEVDFLVAGTACGPFDPASMPANLRLLGLVSDAVRDALYGMADVAINPMGFGSGSNLKMLDFMAAGLPILSSAVGARGLEIVPGVHYVRVEESEWPQRLRESLGRDRDGLAAMAEAARTLAQERYSWRVIAQRFLADVADLL</sequence>
<name>A0A917QER9_9HYPH</name>
<organism evidence="3 4">
    <name type="scientific">Salinarimonas ramus</name>
    <dbReference type="NCBI Taxonomy" id="690164"/>
    <lineage>
        <taxon>Bacteria</taxon>
        <taxon>Pseudomonadati</taxon>
        <taxon>Pseudomonadota</taxon>
        <taxon>Alphaproteobacteria</taxon>
        <taxon>Hyphomicrobiales</taxon>
        <taxon>Salinarimonadaceae</taxon>
        <taxon>Salinarimonas</taxon>
    </lineage>
</organism>
<dbReference type="Proteomes" id="UP000600449">
    <property type="component" value="Unassembled WGS sequence"/>
</dbReference>
<comment type="caution">
    <text evidence="3">The sequence shown here is derived from an EMBL/GenBank/DDBJ whole genome shotgun (WGS) entry which is preliminary data.</text>
</comment>
<dbReference type="Pfam" id="PF13692">
    <property type="entry name" value="Glyco_trans_1_4"/>
    <property type="match status" value="1"/>
</dbReference>
<dbReference type="GO" id="GO:0016757">
    <property type="term" value="F:glycosyltransferase activity"/>
    <property type="evidence" value="ECO:0007669"/>
    <property type="project" value="InterPro"/>
</dbReference>
<feature type="domain" description="Glycosyl transferase family 1" evidence="1">
    <location>
        <begin position="215"/>
        <end position="366"/>
    </location>
</feature>
<evidence type="ECO:0000259" key="1">
    <source>
        <dbReference type="Pfam" id="PF00534"/>
    </source>
</evidence>
<reference evidence="3 4" key="1">
    <citation type="journal article" date="2014" name="Int. J. Syst. Evol. Microbiol.">
        <title>Complete genome sequence of Corynebacterium casei LMG S-19264T (=DSM 44701T), isolated from a smear-ripened cheese.</title>
        <authorList>
            <consortium name="US DOE Joint Genome Institute (JGI-PGF)"/>
            <person name="Walter F."/>
            <person name="Albersmeier A."/>
            <person name="Kalinowski J."/>
            <person name="Ruckert C."/>
        </authorList>
    </citation>
    <scope>NUCLEOTIDE SEQUENCE [LARGE SCALE GENOMIC DNA]</scope>
    <source>
        <strain evidence="3 4">CGMCC 1.9161</strain>
    </source>
</reference>
<evidence type="ECO:0000313" key="3">
    <source>
        <dbReference type="EMBL" id="GGK47127.1"/>
    </source>
</evidence>
<dbReference type="PANTHER" id="PTHR12526:SF625">
    <property type="entry name" value="PHOSPHATIDYLINOSITOL GLYCAN-CLASS A"/>
    <property type="match status" value="1"/>
</dbReference>
<dbReference type="SUPFAM" id="SSF53756">
    <property type="entry name" value="UDP-Glycosyltransferase/glycogen phosphorylase"/>
    <property type="match status" value="2"/>
</dbReference>
<feature type="domain" description="Glycosyltransferase subfamily 4-like N-terminal" evidence="2">
    <location>
        <begin position="413"/>
        <end position="602"/>
    </location>
</feature>
<dbReference type="Gene3D" id="3.40.50.2000">
    <property type="entry name" value="Glycogen Phosphorylase B"/>
    <property type="match status" value="5"/>
</dbReference>
<dbReference type="CDD" id="cd03801">
    <property type="entry name" value="GT4_PimA-like"/>
    <property type="match status" value="2"/>
</dbReference>
<dbReference type="EMBL" id="BMMF01000012">
    <property type="protein sequence ID" value="GGK47127.1"/>
    <property type="molecule type" value="Genomic_DNA"/>
</dbReference>
<dbReference type="InterPro" id="IPR001296">
    <property type="entry name" value="Glyco_trans_1"/>
</dbReference>
<keyword evidence="4" id="KW-1185">Reference proteome</keyword>
<gene>
    <name evidence="3" type="ORF">GCM10011322_37730</name>
</gene>